<dbReference type="SUPFAM" id="SSF53649">
    <property type="entry name" value="Alkaline phosphatase-like"/>
    <property type="match status" value="1"/>
</dbReference>
<dbReference type="InterPro" id="IPR000917">
    <property type="entry name" value="Sulfatase_N"/>
</dbReference>
<comment type="caution">
    <text evidence="4">The sequence shown here is derived from an EMBL/GenBank/DDBJ whole genome shotgun (WGS) entry which is preliminary data.</text>
</comment>
<keyword evidence="2" id="KW-0378">Hydrolase</keyword>
<sequence>MATNLLFITTDQQRWDSLPCYGLRFMRTPALDRLASEGLVFETCIVPAPLCVPCRAAILSGQYPSTTGVLGNSHWLSGAVPTWPALFSAAGRRTAAVGKMHFNPWDDLGGFQERIIAEDKRHTYLPDDHVKFLQAHGLERPHPTANPGYFETLGAPVTPRPKRFHIDAFIGDQAADWVARNARRPFALWVSFAGPHDPYDPPEEMAGLYDDAPIPAPVGAPEELIHKPPAQRHRGKNSLHNSMYRIDPSQATPEHYRRWRAHYYANITLIDEGIGKILAALESARVLDETLIVFTSDHGDALGDHGLPYKGFFYDSMVHVPLILRGPGVPTGQRCASLVGALDLIPLFYRACGLEPPDTLQGEDLSALLRDPAASIRQAVFSENLGRAMVQTDRYKYAHYSDGSAELYDLRADPHEIANLTGDPRHAETERHLRGLLLEHGLRNHAFQAQAVSRPQHPLRVALEEDYRRQRETADRE</sequence>
<organism evidence="4 5">
    <name type="scientific">Handelsmanbacteria sp. (strain RIFCSPLOWO2_12_FULL_64_10)</name>
    <dbReference type="NCBI Taxonomy" id="1817868"/>
    <lineage>
        <taxon>Bacteria</taxon>
        <taxon>Candidatus Handelsmaniibacteriota</taxon>
    </lineage>
</organism>
<dbReference type="Pfam" id="PF00884">
    <property type="entry name" value="Sulfatase"/>
    <property type="match status" value="1"/>
</dbReference>
<dbReference type="AlphaFoldDB" id="A0A1F6CAA4"/>
<dbReference type="GO" id="GO:0005737">
    <property type="term" value="C:cytoplasm"/>
    <property type="evidence" value="ECO:0007669"/>
    <property type="project" value="TreeGrafter"/>
</dbReference>
<dbReference type="GO" id="GO:0046872">
    <property type="term" value="F:metal ion binding"/>
    <property type="evidence" value="ECO:0007669"/>
    <property type="project" value="UniProtKB-KW"/>
</dbReference>
<name>A0A1F6CAA4_HANXR</name>
<evidence type="ECO:0000256" key="2">
    <source>
        <dbReference type="ARBA" id="ARBA00022801"/>
    </source>
</evidence>
<dbReference type="EMBL" id="MFKF01000341">
    <property type="protein sequence ID" value="OGG46114.1"/>
    <property type="molecule type" value="Genomic_DNA"/>
</dbReference>
<accession>A0A1F6CAA4</accession>
<dbReference type="GO" id="GO:0008484">
    <property type="term" value="F:sulfuric ester hydrolase activity"/>
    <property type="evidence" value="ECO:0007669"/>
    <property type="project" value="TreeGrafter"/>
</dbReference>
<dbReference type="Proteomes" id="UP000178606">
    <property type="component" value="Unassembled WGS sequence"/>
</dbReference>
<dbReference type="PANTHER" id="PTHR45953:SF1">
    <property type="entry name" value="IDURONATE 2-SULFATASE"/>
    <property type="match status" value="1"/>
</dbReference>
<dbReference type="InterPro" id="IPR017850">
    <property type="entry name" value="Alkaline_phosphatase_core_sf"/>
</dbReference>
<evidence type="ECO:0000256" key="1">
    <source>
        <dbReference type="ARBA" id="ARBA00022723"/>
    </source>
</evidence>
<evidence type="ECO:0000313" key="4">
    <source>
        <dbReference type="EMBL" id="OGG46114.1"/>
    </source>
</evidence>
<evidence type="ECO:0000313" key="5">
    <source>
        <dbReference type="Proteomes" id="UP000178606"/>
    </source>
</evidence>
<feature type="domain" description="Sulfatase N-terminal" evidence="3">
    <location>
        <begin position="4"/>
        <end position="351"/>
    </location>
</feature>
<dbReference type="PANTHER" id="PTHR45953">
    <property type="entry name" value="IDURONATE 2-SULFATASE"/>
    <property type="match status" value="1"/>
</dbReference>
<reference evidence="4 5" key="1">
    <citation type="journal article" date="2016" name="Nat. Commun.">
        <title>Thousands of microbial genomes shed light on interconnected biogeochemical processes in an aquifer system.</title>
        <authorList>
            <person name="Anantharaman K."/>
            <person name="Brown C.T."/>
            <person name="Hug L.A."/>
            <person name="Sharon I."/>
            <person name="Castelle C.J."/>
            <person name="Probst A.J."/>
            <person name="Thomas B.C."/>
            <person name="Singh A."/>
            <person name="Wilkins M.J."/>
            <person name="Karaoz U."/>
            <person name="Brodie E.L."/>
            <person name="Williams K.H."/>
            <person name="Hubbard S.S."/>
            <person name="Banfield J.F."/>
        </authorList>
    </citation>
    <scope>NUCLEOTIDE SEQUENCE [LARGE SCALE GENOMIC DNA]</scope>
    <source>
        <strain evidence="5">RIFCSPLOWO2_12_FULL_64_10</strain>
    </source>
</reference>
<dbReference type="Gene3D" id="3.40.720.10">
    <property type="entry name" value="Alkaline Phosphatase, subunit A"/>
    <property type="match status" value="1"/>
</dbReference>
<proteinExistence type="predicted"/>
<protein>
    <recommendedName>
        <fullName evidence="3">Sulfatase N-terminal domain-containing protein</fullName>
    </recommendedName>
</protein>
<keyword evidence="1" id="KW-0479">Metal-binding</keyword>
<gene>
    <name evidence="4" type="ORF">A3F84_26855</name>
</gene>
<evidence type="ECO:0000259" key="3">
    <source>
        <dbReference type="Pfam" id="PF00884"/>
    </source>
</evidence>